<dbReference type="AlphaFoldDB" id="X1KX34"/>
<proteinExistence type="predicted"/>
<organism evidence="3">
    <name type="scientific">marine sediment metagenome</name>
    <dbReference type="NCBI Taxonomy" id="412755"/>
    <lineage>
        <taxon>unclassified sequences</taxon>
        <taxon>metagenomes</taxon>
        <taxon>ecological metagenomes</taxon>
    </lineage>
</organism>
<name>X1KX34_9ZZZZ</name>
<accession>X1KX34</accession>
<dbReference type="GO" id="GO:0019321">
    <property type="term" value="P:pentose metabolic process"/>
    <property type="evidence" value="ECO:0007669"/>
    <property type="project" value="TreeGrafter"/>
</dbReference>
<sequence length="133" mass="14846">MEKSIIACLKEVPKEVRKGIRGISADTTGSTPGPINEEGTLLALLPEFQDNPNAMFILWKDHTAVKEATEINEVARTWGGIDFTKYVGGLYSAEWFWAKILHTLRADESVRKAAYSWIELCDGENECEGVSIR</sequence>
<keyword evidence="2" id="KW-0418">Kinase</keyword>
<evidence type="ECO:0000256" key="1">
    <source>
        <dbReference type="ARBA" id="ARBA00022679"/>
    </source>
</evidence>
<dbReference type="GO" id="GO:0005737">
    <property type="term" value="C:cytoplasm"/>
    <property type="evidence" value="ECO:0007669"/>
    <property type="project" value="TreeGrafter"/>
</dbReference>
<dbReference type="InterPro" id="IPR043129">
    <property type="entry name" value="ATPase_NBD"/>
</dbReference>
<comment type="caution">
    <text evidence="3">The sequence shown here is derived from an EMBL/GenBank/DDBJ whole genome shotgun (WGS) entry which is preliminary data.</text>
</comment>
<evidence type="ECO:0000256" key="2">
    <source>
        <dbReference type="ARBA" id="ARBA00022777"/>
    </source>
</evidence>
<dbReference type="SUPFAM" id="SSF53067">
    <property type="entry name" value="Actin-like ATPase domain"/>
    <property type="match status" value="1"/>
</dbReference>
<protein>
    <recommendedName>
        <fullName evidence="4">Carbohydrate kinase FGGY N-terminal domain-containing protein</fullName>
    </recommendedName>
</protein>
<dbReference type="Gene3D" id="3.30.420.40">
    <property type="match status" value="1"/>
</dbReference>
<reference evidence="3" key="1">
    <citation type="journal article" date="2014" name="Front. Microbiol.">
        <title>High frequency of phylogenetically diverse reductive dehalogenase-homologous genes in deep subseafloor sedimentary metagenomes.</title>
        <authorList>
            <person name="Kawai M."/>
            <person name="Futagami T."/>
            <person name="Toyoda A."/>
            <person name="Takaki Y."/>
            <person name="Nishi S."/>
            <person name="Hori S."/>
            <person name="Arai W."/>
            <person name="Tsubouchi T."/>
            <person name="Morono Y."/>
            <person name="Uchiyama I."/>
            <person name="Ito T."/>
            <person name="Fujiyama A."/>
            <person name="Inagaki F."/>
            <person name="Takami H."/>
        </authorList>
    </citation>
    <scope>NUCLEOTIDE SEQUENCE</scope>
    <source>
        <strain evidence="3">Expedition CK06-06</strain>
    </source>
</reference>
<dbReference type="PANTHER" id="PTHR43435:SF4">
    <property type="entry name" value="FGGY CARBOHYDRATE KINASE DOMAIN-CONTAINING PROTEIN"/>
    <property type="match status" value="1"/>
</dbReference>
<evidence type="ECO:0008006" key="4">
    <source>
        <dbReference type="Google" id="ProtNLM"/>
    </source>
</evidence>
<dbReference type="PANTHER" id="PTHR43435">
    <property type="entry name" value="RIBULOKINASE"/>
    <property type="match status" value="1"/>
</dbReference>
<dbReference type="GO" id="GO:0019150">
    <property type="term" value="F:D-ribulokinase activity"/>
    <property type="evidence" value="ECO:0007669"/>
    <property type="project" value="TreeGrafter"/>
</dbReference>
<keyword evidence="1" id="KW-0808">Transferase</keyword>
<gene>
    <name evidence="3" type="ORF">S06H3_15595</name>
</gene>
<evidence type="ECO:0000313" key="3">
    <source>
        <dbReference type="EMBL" id="GAI11268.1"/>
    </source>
</evidence>
<dbReference type="EMBL" id="BARV01007681">
    <property type="protein sequence ID" value="GAI11268.1"/>
    <property type="molecule type" value="Genomic_DNA"/>
</dbReference>